<evidence type="ECO:0000313" key="2">
    <source>
        <dbReference type="Proteomes" id="UP000812287"/>
    </source>
</evidence>
<name>A0A9P7VK52_9AGAR</name>
<reference evidence="1" key="1">
    <citation type="submission" date="2020-11" db="EMBL/GenBank/DDBJ databases">
        <title>Adaptations for nitrogen fixation in a non-lichenized fungal sporocarp promotes dispersal by wood-feeding termites.</title>
        <authorList>
            <consortium name="DOE Joint Genome Institute"/>
            <person name="Koch R.A."/>
            <person name="Yoon G."/>
            <person name="Arayal U."/>
            <person name="Lail K."/>
            <person name="Amirebrahimi M."/>
            <person name="Labutti K."/>
            <person name="Lipzen A."/>
            <person name="Riley R."/>
            <person name="Barry K."/>
            <person name="Henrissat B."/>
            <person name="Grigoriev I.V."/>
            <person name="Herr J.R."/>
            <person name="Aime M.C."/>
        </authorList>
    </citation>
    <scope>NUCLEOTIDE SEQUENCE</scope>
    <source>
        <strain evidence="1">MCA 3950</strain>
    </source>
</reference>
<dbReference type="GeneID" id="66109523"/>
<comment type="caution">
    <text evidence="1">The sequence shown here is derived from an EMBL/GenBank/DDBJ whole genome shotgun (WGS) entry which is preliminary data.</text>
</comment>
<gene>
    <name evidence="1" type="ORF">BT62DRAFT_936986</name>
</gene>
<accession>A0A9P7VK52</accession>
<evidence type="ECO:0000313" key="1">
    <source>
        <dbReference type="EMBL" id="KAG7441461.1"/>
    </source>
</evidence>
<dbReference type="EMBL" id="MU250559">
    <property type="protein sequence ID" value="KAG7441461.1"/>
    <property type="molecule type" value="Genomic_DNA"/>
</dbReference>
<dbReference type="OrthoDB" id="5569250at2759"/>
<keyword evidence="2" id="KW-1185">Reference proteome</keyword>
<dbReference type="AlphaFoldDB" id="A0A9P7VK52"/>
<dbReference type="Proteomes" id="UP000812287">
    <property type="component" value="Unassembled WGS sequence"/>
</dbReference>
<dbReference type="RefSeq" id="XP_043034961.1">
    <property type="nucleotide sequence ID" value="XM_043187226.1"/>
</dbReference>
<sequence>MTTFRDAGFWNGLRVVVPDRFESHGSKGYCTGHKHHLFDRSGILHHDTSLANLMCQRRDGKICGVLNDQSYSHNFDSYSSVVSSSSLRHKDTLPYMIHDFLG</sequence>
<protein>
    <submittedName>
        <fullName evidence="1">Uncharacterized protein</fullName>
    </submittedName>
</protein>
<organism evidence="1 2">
    <name type="scientific">Guyanagaster necrorhizus</name>
    <dbReference type="NCBI Taxonomy" id="856835"/>
    <lineage>
        <taxon>Eukaryota</taxon>
        <taxon>Fungi</taxon>
        <taxon>Dikarya</taxon>
        <taxon>Basidiomycota</taxon>
        <taxon>Agaricomycotina</taxon>
        <taxon>Agaricomycetes</taxon>
        <taxon>Agaricomycetidae</taxon>
        <taxon>Agaricales</taxon>
        <taxon>Marasmiineae</taxon>
        <taxon>Physalacriaceae</taxon>
        <taxon>Guyanagaster</taxon>
    </lineage>
</organism>
<proteinExistence type="predicted"/>